<comment type="caution">
    <text evidence="2">The sequence shown here is derived from an EMBL/GenBank/DDBJ whole genome shotgun (WGS) entry which is preliminary data.</text>
</comment>
<keyword evidence="1" id="KW-0472">Membrane</keyword>
<evidence type="ECO:0000256" key="1">
    <source>
        <dbReference type="SAM" id="Phobius"/>
    </source>
</evidence>
<feature type="non-terminal residue" evidence="2">
    <location>
        <position position="1"/>
    </location>
</feature>
<reference evidence="2" key="2">
    <citation type="journal article" date="2021" name="PeerJ">
        <title>Extensive microbial diversity within the chicken gut microbiome revealed by metagenomics and culture.</title>
        <authorList>
            <person name="Gilroy R."/>
            <person name="Ravi A."/>
            <person name="Getino M."/>
            <person name="Pursley I."/>
            <person name="Horton D.L."/>
            <person name="Alikhan N.F."/>
            <person name="Baker D."/>
            <person name="Gharbi K."/>
            <person name="Hall N."/>
            <person name="Watson M."/>
            <person name="Adriaenssens E.M."/>
            <person name="Foster-Nyarko E."/>
            <person name="Jarju S."/>
            <person name="Secka A."/>
            <person name="Antonio M."/>
            <person name="Oren A."/>
            <person name="Chaudhuri R.R."/>
            <person name="La Ragione R."/>
            <person name="Hildebrand F."/>
            <person name="Pallen M.J."/>
        </authorList>
    </citation>
    <scope>NUCLEOTIDE SEQUENCE</scope>
    <source>
        <strain evidence="2">CHK195-4489</strain>
    </source>
</reference>
<keyword evidence="1" id="KW-1133">Transmembrane helix</keyword>
<name>A0A9D1I8T1_9CLOT</name>
<feature type="transmembrane region" description="Helical" evidence="1">
    <location>
        <begin position="12"/>
        <end position="34"/>
    </location>
</feature>
<dbReference type="AlphaFoldDB" id="A0A9D1I8T1"/>
<evidence type="ECO:0000313" key="3">
    <source>
        <dbReference type="Proteomes" id="UP000824089"/>
    </source>
</evidence>
<gene>
    <name evidence="2" type="ORF">IAD50_08075</name>
</gene>
<accession>A0A9D1I8T1</accession>
<sequence length="46" mass="4747">EIEIRYHVPGFAAGITLTGAALVAAAALLTARVLRNRAGKRSKANG</sequence>
<protein>
    <submittedName>
        <fullName evidence="2">Uncharacterized protein</fullName>
    </submittedName>
</protein>
<keyword evidence="1" id="KW-0812">Transmembrane</keyword>
<proteinExistence type="predicted"/>
<dbReference type="EMBL" id="DVMM01000176">
    <property type="protein sequence ID" value="HIU30236.1"/>
    <property type="molecule type" value="Genomic_DNA"/>
</dbReference>
<organism evidence="2 3">
    <name type="scientific">Candidatus Egerieisoma faecipullorum</name>
    <dbReference type="NCBI Taxonomy" id="2840963"/>
    <lineage>
        <taxon>Bacteria</taxon>
        <taxon>Bacillati</taxon>
        <taxon>Bacillota</taxon>
        <taxon>Clostridia</taxon>
        <taxon>Eubacteriales</taxon>
        <taxon>Clostridiaceae</taxon>
        <taxon>Clostridiaceae incertae sedis</taxon>
        <taxon>Candidatus Egerieisoma</taxon>
    </lineage>
</organism>
<reference evidence="2" key="1">
    <citation type="submission" date="2020-10" db="EMBL/GenBank/DDBJ databases">
        <authorList>
            <person name="Gilroy R."/>
        </authorList>
    </citation>
    <scope>NUCLEOTIDE SEQUENCE</scope>
    <source>
        <strain evidence="2">CHK195-4489</strain>
    </source>
</reference>
<dbReference type="Proteomes" id="UP000824089">
    <property type="component" value="Unassembled WGS sequence"/>
</dbReference>
<evidence type="ECO:0000313" key="2">
    <source>
        <dbReference type="EMBL" id="HIU30236.1"/>
    </source>
</evidence>